<dbReference type="GO" id="GO:0033214">
    <property type="term" value="P:siderophore-iron import into cell"/>
    <property type="evidence" value="ECO:0007669"/>
    <property type="project" value="TreeGrafter"/>
</dbReference>
<comment type="subcellular location">
    <subcellularLocation>
        <location evidence="1">Cell membrane</location>
        <topology evidence="1">Multi-pass membrane protein</topology>
    </subcellularLocation>
</comment>
<dbReference type="Pfam" id="PF01032">
    <property type="entry name" value="FecCD"/>
    <property type="match status" value="1"/>
</dbReference>
<evidence type="ECO:0000256" key="6">
    <source>
        <dbReference type="ARBA" id="ARBA00022989"/>
    </source>
</evidence>
<keyword evidence="3" id="KW-0813">Transport</keyword>
<feature type="transmembrane region" description="Helical" evidence="8">
    <location>
        <begin position="200"/>
        <end position="221"/>
    </location>
</feature>
<dbReference type="KEGG" id="ska:CP970_10495"/>
<dbReference type="EMBL" id="CP023699">
    <property type="protein sequence ID" value="QEU91256.1"/>
    <property type="molecule type" value="Genomic_DNA"/>
</dbReference>
<keyword evidence="5 8" id="KW-0812">Transmembrane</keyword>
<feature type="transmembrane region" description="Helical" evidence="8">
    <location>
        <begin position="128"/>
        <end position="147"/>
    </location>
</feature>
<comment type="similarity">
    <text evidence="2">Belongs to the binding-protein-dependent transport system permease family. FecCD subfamily.</text>
</comment>
<sequence>MSRRHFRAGGLSLRVAPRALLTGLVLLLVAATVTVFAIGTGRYELSPAEVLRTLAGEGPPGAEFIVVDLRLPRALDGLLVGCAMGMAGAVFQSLSRNPLGSPDIIGFGSGASVGALVAIIVLDAGAPQTAFGAVCGGFATAAAVYLLAWKRGVHGHRLVLVGIGASAVIGSVTSFLYVRADIGKAAQAATWMIGSLNGRGWSDVWIAAAGLAALTPVILVYGRRLTLLEMGDDTAAGLGVPPERTRLVLLAAGTGLTAMAVAAAGPIPFVALAAPQLARRVTRAPGPNVLPAALMGAALVTCADWTTQRISDSTILPVGVVTGVAGGLYLAWLLIRERRAGRV</sequence>
<dbReference type="Gene3D" id="1.10.3470.10">
    <property type="entry name" value="ABC transporter involved in vitamin B12 uptake, BtuC"/>
    <property type="match status" value="1"/>
</dbReference>
<name>A0A5J6GDG9_STRKN</name>
<evidence type="ECO:0000313" key="9">
    <source>
        <dbReference type="EMBL" id="QEU91256.1"/>
    </source>
</evidence>
<evidence type="ECO:0000256" key="3">
    <source>
        <dbReference type="ARBA" id="ARBA00022448"/>
    </source>
</evidence>
<dbReference type="PANTHER" id="PTHR30472">
    <property type="entry name" value="FERRIC ENTEROBACTIN TRANSPORT SYSTEM PERMEASE PROTEIN"/>
    <property type="match status" value="1"/>
</dbReference>
<dbReference type="GO" id="GO:0005886">
    <property type="term" value="C:plasma membrane"/>
    <property type="evidence" value="ECO:0007669"/>
    <property type="project" value="UniProtKB-SubCell"/>
</dbReference>
<reference evidence="9 10" key="1">
    <citation type="submission" date="2017-09" db="EMBL/GenBank/DDBJ databases">
        <authorList>
            <person name="Lee N."/>
            <person name="Cho B.-K."/>
        </authorList>
    </citation>
    <scope>NUCLEOTIDE SEQUENCE [LARGE SCALE GENOMIC DNA]</scope>
    <source>
        <strain evidence="9 10">ATCC 12853</strain>
    </source>
</reference>
<evidence type="ECO:0000256" key="8">
    <source>
        <dbReference type="SAM" id="Phobius"/>
    </source>
</evidence>
<evidence type="ECO:0000256" key="1">
    <source>
        <dbReference type="ARBA" id="ARBA00004651"/>
    </source>
</evidence>
<evidence type="ECO:0000256" key="7">
    <source>
        <dbReference type="ARBA" id="ARBA00023136"/>
    </source>
</evidence>
<evidence type="ECO:0000256" key="5">
    <source>
        <dbReference type="ARBA" id="ARBA00022692"/>
    </source>
</evidence>
<feature type="transmembrane region" description="Helical" evidence="8">
    <location>
        <begin position="247"/>
        <end position="274"/>
    </location>
</feature>
<dbReference type="SUPFAM" id="SSF81345">
    <property type="entry name" value="ABC transporter involved in vitamin B12 uptake, BtuC"/>
    <property type="match status" value="1"/>
</dbReference>
<proteinExistence type="inferred from homology"/>
<keyword evidence="7 8" id="KW-0472">Membrane</keyword>
<evidence type="ECO:0000313" key="10">
    <source>
        <dbReference type="Proteomes" id="UP000325529"/>
    </source>
</evidence>
<feature type="transmembrane region" description="Helical" evidence="8">
    <location>
        <begin position="315"/>
        <end position="335"/>
    </location>
</feature>
<evidence type="ECO:0008006" key="11">
    <source>
        <dbReference type="Google" id="ProtNLM"/>
    </source>
</evidence>
<keyword evidence="4" id="KW-1003">Cell membrane</keyword>
<dbReference type="AlphaFoldDB" id="A0A5J6GDG9"/>
<protein>
    <recommendedName>
        <fullName evidence="11">Iron ABC transporter permease</fullName>
    </recommendedName>
</protein>
<dbReference type="GO" id="GO:0022857">
    <property type="term" value="F:transmembrane transporter activity"/>
    <property type="evidence" value="ECO:0007669"/>
    <property type="project" value="InterPro"/>
</dbReference>
<organism evidence="9 10">
    <name type="scientific">Streptomyces kanamyceticus</name>
    <dbReference type="NCBI Taxonomy" id="1967"/>
    <lineage>
        <taxon>Bacteria</taxon>
        <taxon>Bacillati</taxon>
        <taxon>Actinomycetota</taxon>
        <taxon>Actinomycetes</taxon>
        <taxon>Kitasatosporales</taxon>
        <taxon>Streptomycetaceae</taxon>
        <taxon>Streptomyces</taxon>
    </lineage>
</organism>
<keyword evidence="6 8" id="KW-1133">Transmembrane helix</keyword>
<feature type="transmembrane region" description="Helical" evidence="8">
    <location>
        <begin position="104"/>
        <end position="122"/>
    </location>
</feature>
<keyword evidence="10" id="KW-1185">Reference proteome</keyword>
<dbReference type="PANTHER" id="PTHR30472:SF24">
    <property type="entry name" value="FERRIC ENTEROBACTIN TRANSPORT SYSTEM PERMEASE PROTEIN FEPG"/>
    <property type="match status" value="1"/>
</dbReference>
<feature type="transmembrane region" description="Helical" evidence="8">
    <location>
        <begin position="159"/>
        <end position="180"/>
    </location>
</feature>
<gene>
    <name evidence="9" type="ORF">CP970_10495</name>
</gene>
<feature type="transmembrane region" description="Helical" evidence="8">
    <location>
        <begin position="74"/>
        <end position="92"/>
    </location>
</feature>
<accession>A0A5J6GDG9</accession>
<dbReference type="InterPro" id="IPR000522">
    <property type="entry name" value="ABC_transptr_permease_BtuC"/>
</dbReference>
<dbReference type="InterPro" id="IPR037294">
    <property type="entry name" value="ABC_BtuC-like"/>
</dbReference>
<evidence type="ECO:0000256" key="2">
    <source>
        <dbReference type="ARBA" id="ARBA00007935"/>
    </source>
</evidence>
<dbReference type="RefSeq" id="WP_150493215.1">
    <property type="nucleotide sequence ID" value="NZ_CP023699.1"/>
</dbReference>
<dbReference type="Proteomes" id="UP000325529">
    <property type="component" value="Chromosome"/>
</dbReference>
<evidence type="ECO:0000256" key="4">
    <source>
        <dbReference type="ARBA" id="ARBA00022475"/>
    </source>
</evidence>
<dbReference type="CDD" id="cd06550">
    <property type="entry name" value="TM_ABC_iron-siderophores_like"/>
    <property type="match status" value="1"/>
</dbReference>